<name>A0AAI9KZN0_PECCC</name>
<keyword evidence="3" id="KW-1185">Reference proteome</keyword>
<dbReference type="EMBL" id="BSRL01000003">
    <property type="protein sequence ID" value="GLV69496.1"/>
    <property type="molecule type" value="Genomic_DNA"/>
</dbReference>
<dbReference type="GeneID" id="93388350"/>
<evidence type="ECO:0000313" key="3">
    <source>
        <dbReference type="Proteomes" id="UP001058167"/>
    </source>
</evidence>
<dbReference type="Proteomes" id="UP001058167">
    <property type="component" value="Unassembled WGS sequence"/>
</dbReference>
<accession>A0AAI9KZN0</accession>
<dbReference type="RefSeq" id="WP_010296614.1">
    <property type="nucleotide sequence ID" value="NZ_BRLF01000003.1"/>
</dbReference>
<protein>
    <recommendedName>
        <fullName evidence="5">Transglycosylase SLT domain-containing protein</fullName>
    </recommendedName>
</protein>
<dbReference type="EMBL" id="BRLF01000003">
    <property type="protein sequence ID" value="GKX47049.1"/>
    <property type="molecule type" value="Genomic_DNA"/>
</dbReference>
<evidence type="ECO:0000313" key="1">
    <source>
        <dbReference type="EMBL" id="GKX47049.1"/>
    </source>
</evidence>
<gene>
    <name evidence="2" type="ORF">Pcaca03_19400</name>
    <name evidence="1" type="ORF">SOASR016_18010</name>
</gene>
<dbReference type="Proteomes" id="UP001165145">
    <property type="component" value="Unassembled WGS sequence"/>
</dbReference>
<evidence type="ECO:0000313" key="2">
    <source>
        <dbReference type="EMBL" id="GLV69496.1"/>
    </source>
</evidence>
<comment type="caution">
    <text evidence="2">The sequence shown here is derived from an EMBL/GenBank/DDBJ whole genome shotgun (WGS) entry which is preliminary data.</text>
</comment>
<dbReference type="AlphaFoldDB" id="A0AAI9KZN0"/>
<reference evidence="2" key="2">
    <citation type="submission" date="2023-02" db="EMBL/GenBank/DDBJ databases">
        <title>Pectobacterium carotovorum subsp. carotovorum NBRC 12380.</title>
        <authorList>
            <person name="Ichikawa N."/>
            <person name="Sato H."/>
            <person name="Tonouchi N."/>
        </authorList>
    </citation>
    <scope>NUCLEOTIDE SEQUENCE</scope>
    <source>
        <strain evidence="2">NBRC 12380</strain>
    </source>
</reference>
<proteinExistence type="predicted"/>
<evidence type="ECO:0000313" key="4">
    <source>
        <dbReference type="Proteomes" id="UP001165145"/>
    </source>
</evidence>
<evidence type="ECO:0008006" key="5">
    <source>
        <dbReference type="Google" id="ProtNLM"/>
    </source>
</evidence>
<sequence>MKNMFCDINSTSTFPKWNFIDAGLWYLLPDDERYVTGNPRLWAYKAAYLQYNKDKIISHAHREKIPVLLLAGVAVSEVAGTPERFKAYGVLQYYQIRDYFNNSGNTISNRTSVGSLAIQLRAAAETLGIDPSKLSTTQQLQLSNCLLDDDFNINIVAKHLKSLIIFDNPNIKDTLNISDEQLIIAASRYNRGIERKKDDFISSIKAPNGDPSRDYSSYGRTIIKRKNVIYKIIGMNNE</sequence>
<reference evidence="1" key="1">
    <citation type="submission" date="2022-06" db="EMBL/GenBank/DDBJ databases">
        <title>Draft genome sequences of Pectobacterium carotovorum subsp. carotovorum str. NBRC12380.</title>
        <authorList>
            <person name="Wakabayashi Y."/>
            <person name="Kojima K."/>
        </authorList>
    </citation>
    <scope>NUCLEOTIDE SEQUENCE</scope>
    <source>
        <strain evidence="1">NBRC 12380</strain>
    </source>
</reference>
<organism evidence="2 4">
    <name type="scientific">Pectobacterium carotovorum subsp. carotovorum</name>
    <name type="common">Erwinia carotovora subsp. carotovora</name>
    <dbReference type="NCBI Taxonomy" id="555"/>
    <lineage>
        <taxon>Bacteria</taxon>
        <taxon>Pseudomonadati</taxon>
        <taxon>Pseudomonadota</taxon>
        <taxon>Gammaproteobacteria</taxon>
        <taxon>Enterobacterales</taxon>
        <taxon>Pectobacteriaceae</taxon>
        <taxon>Pectobacterium</taxon>
    </lineage>
</organism>